<organism evidence="2 3">
    <name type="scientific">Anaeramoeba ignava</name>
    <name type="common">Anaerobic marine amoeba</name>
    <dbReference type="NCBI Taxonomy" id="1746090"/>
    <lineage>
        <taxon>Eukaryota</taxon>
        <taxon>Metamonada</taxon>
        <taxon>Anaeramoebidae</taxon>
        <taxon>Anaeramoeba</taxon>
    </lineage>
</organism>
<dbReference type="Proteomes" id="UP001149090">
    <property type="component" value="Unassembled WGS sequence"/>
</dbReference>
<feature type="domain" description="BTB" evidence="1">
    <location>
        <begin position="237"/>
        <end position="304"/>
    </location>
</feature>
<protein>
    <submittedName>
        <fullName evidence="2">Btb/poz domain-containing protein</fullName>
    </submittedName>
</protein>
<dbReference type="OrthoDB" id="657261at2759"/>
<dbReference type="Pfam" id="PF17882">
    <property type="entry name" value="SBD"/>
    <property type="match status" value="1"/>
</dbReference>
<dbReference type="InterPro" id="IPR000210">
    <property type="entry name" value="BTB/POZ_dom"/>
</dbReference>
<dbReference type="PROSITE" id="PS50097">
    <property type="entry name" value="BTB"/>
    <property type="match status" value="1"/>
</dbReference>
<evidence type="ECO:0000313" key="2">
    <source>
        <dbReference type="EMBL" id="KAJ5069640.1"/>
    </source>
</evidence>
<comment type="caution">
    <text evidence="2">The sequence shown here is derived from an EMBL/GenBank/DDBJ whole genome shotgun (WGS) entry which is preliminary data.</text>
</comment>
<evidence type="ECO:0000313" key="3">
    <source>
        <dbReference type="Proteomes" id="UP001149090"/>
    </source>
</evidence>
<dbReference type="Pfam" id="PF00651">
    <property type="entry name" value="BTB"/>
    <property type="match status" value="1"/>
</dbReference>
<evidence type="ECO:0000259" key="1">
    <source>
        <dbReference type="PROSITE" id="PS50097"/>
    </source>
</evidence>
<gene>
    <name evidence="2" type="ORF">M0811_02210</name>
</gene>
<dbReference type="AlphaFoldDB" id="A0A9Q0LBZ5"/>
<keyword evidence="3" id="KW-1185">Reference proteome</keyword>
<dbReference type="Gene3D" id="3.30.710.10">
    <property type="entry name" value="Potassium Channel Kv1.1, Chain A"/>
    <property type="match status" value="1"/>
</dbReference>
<accession>A0A9Q0LBZ5</accession>
<dbReference type="SUPFAM" id="SSF54695">
    <property type="entry name" value="POZ domain"/>
    <property type="match status" value="1"/>
</dbReference>
<dbReference type="InterPro" id="IPR040964">
    <property type="entry name" value="SBD"/>
</dbReference>
<name>A0A9Q0LBZ5_ANAIG</name>
<dbReference type="EMBL" id="JAPDFW010000103">
    <property type="protein sequence ID" value="KAJ5069640.1"/>
    <property type="molecule type" value="Genomic_DNA"/>
</dbReference>
<reference evidence="2" key="1">
    <citation type="submission" date="2022-10" db="EMBL/GenBank/DDBJ databases">
        <title>Novel sulphate-reducing endosymbionts in the free-living metamonad Anaeramoeba.</title>
        <authorList>
            <person name="Jerlstrom-Hultqvist J."/>
            <person name="Cepicka I."/>
            <person name="Gallot-Lavallee L."/>
            <person name="Salas-Leiva D."/>
            <person name="Curtis B.A."/>
            <person name="Zahonova K."/>
            <person name="Pipaliya S."/>
            <person name="Dacks J."/>
            <person name="Roger A.J."/>
        </authorList>
    </citation>
    <scope>NUCLEOTIDE SEQUENCE</scope>
    <source>
        <strain evidence="2">BMAN</strain>
    </source>
</reference>
<sequence length="333" mass="38437">MFKLKPEYYGVYECNYKWGGMHGIWRGSLEVEIYTDNGKIFVNQKPVRNITMEEEKIIWKRDPNEPNAYCTGASTNGSITFKMKEDSVYYFKKPQIGPLFIGSIQNTGEGPLDFRGVMKKPYSFGLANDFLNVYQSKIQTDFSISCLDGIFTLNRLICKIRLGSHFENFCAFLGEETKSDLEPFMRWIYCGFFENDKEEEKGKKIASKIGFTNFEKEISIAKFNIDISGLLKDENSKDFTIILSNGELVKTHKIILAARSELYRHMFESVVDNSESVPETTNKTSQAFHIFLDSFYTDKIPNEISKSIKEELSDVSEFFQLTSSLQYLFEKLN</sequence>
<proteinExistence type="predicted"/>
<dbReference type="InterPro" id="IPR011333">
    <property type="entry name" value="SKP1/BTB/POZ_sf"/>
</dbReference>